<evidence type="ECO:0000313" key="2">
    <source>
        <dbReference type="Proteomes" id="UP000031368"/>
    </source>
</evidence>
<organism evidence="1 2">
    <name type="scientific">Rhizobium gallicum bv. gallicum R602sp</name>
    <dbReference type="NCBI Taxonomy" id="1041138"/>
    <lineage>
        <taxon>Bacteria</taxon>
        <taxon>Pseudomonadati</taxon>
        <taxon>Pseudomonadota</taxon>
        <taxon>Alphaproteobacteria</taxon>
        <taxon>Hyphomicrobiales</taxon>
        <taxon>Rhizobiaceae</taxon>
        <taxon>Rhizobium/Agrobacterium group</taxon>
        <taxon>Rhizobium</taxon>
    </lineage>
</organism>
<dbReference type="Proteomes" id="UP000031368">
    <property type="component" value="Chromosome"/>
</dbReference>
<accession>A0A0B4X1T6</accession>
<name>A0A0B4X1T6_9HYPH</name>
<protein>
    <submittedName>
        <fullName evidence="1">Uncharacterized protein</fullName>
    </submittedName>
</protein>
<keyword evidence="2" id="KW-1185">Reference proteome</keyword>
<dbReference type="AlphaFoldDB" id="A0A0B4X1T6"/>
<proteinExistence type="predicted"/>
<reference evidence="1 2" key="1">
    <citation type="submission" date="2013-11" db="EMBL/GenBank/DDBJ databases">
        <title>Complete genome sequence of Rhizobium gallicum bv. gallicum R602.</title>
        <authorList>
            <person name="Bustos P."/>
            <person name="Santamaria R.I."/>
            <person name="Lozano L."/>
            <person name="Acosta J.L."/>
            <person name="Ormeno-Orrillo E."/>
            <person name="Rogel M.A."/>
            <person name="Romero D."/>
            <person name="Cevallos M.A."/>
            <person name="Martinez-Romero E."/>
            <person name="Gonzalez V."/>
        </authorList>
    </citation>
    <scope>NUCLEOTIDE SEQUENCE [LARGE SCALE GENOMIC DNA]</scope>
    <source>
        <strain evidence="1 2">R602</strain>
    </source>
</reference>
<gene>
    <name evidence="1" type="ORF">RGR602_CH01819</name>
</gene>
<dbReference type="HOGENOM" id="CLU_2993563_0_0_5"/>
<dbReference type="KEGG" id="rga:RGR602_CH01819"/>
<dbReference type="RefSeq" id="WP_170250838.1">
    <property type="nucleotide sequence ID" value="NZ_CP006877.1"/>
</dbReference>
<dbReference type="EMBL" id="CP006877">
    <property type="protein sequence ID" value="AJD41151.1"/>
    <property type="molecule type" value="Genomic_DNA"/>
</dbReference>
<sequence>MIEEGGERFVPDANQIAAQARKNRRNAQARALSGSFARHLQAESRYASTMTDLWLLG</sequence>
<evidence type="ECO:0000313" key="1">
    <source>
        <dbReference type="EMBL" id="AJD41151.1"/>
    </source>
</evidence>